<evidence type="ECO:0000313" key="7">
    <source>
        <dbReference type="Proteomes" id="UP001597521"/>
    </source>
</evidence>
<keyword evidence="2" id="KW-1133">Transmembrane helix</keyword>
<keyword evidence="1" id="KW-0175">Coiled coil</keyword>
<reference evidence="7" key="1">
    <citation type="journal article" date="2019" name="Int. J. Syst. Evol. Microbiol.">
        <title>The Global Catalogue of Microorganisms (GCM) 10K type strain sequencing project: providing services to taxonomists for standard genome sequencing and annotation.</title>
        <authorList>
            <consortium name="The Broad Institute Genomics Platform"/>
            <consortium name="The Broad Institute Genome Sequencing Center for Infectious Disease"/>
            <person name="Wu L."/>
            <person name="Ma J."/>
        </authorList>
    </citation>
    <scope>NUCLEOTIDE SEQUENCE [LARGE SCALE GENOMIC DNA]</scope>
    <source>
        <strain evidence="7">CCM 7427</strain>
    </source>
</reference>
<dbReference type="InterPro" id="IPR000014">
    <property type="entry name" value="PAS"/>
</dbReference>
<gene>
    <name evidence="6" type="ORF">ACFSX5_00915</name>
</gene>
<evidence type="ECO:0000313" key="6">
    <source>
        <dbReference type="EMBL" id="MFD2646350.1"/>
    </source>
</evidence>
<dbReference type="InterPro" id="IPR052155">
    <property type="entry name" value="Biofilm_reg_signaling"/>
</dbReference>
<dbReference type="CDD" id="cd01949">
    <property type="entry name" value="GGDEF"/>
    <property type="match status" value="1"/>
</dbReference>
<proteinExistence type="predicted"/>
<keyword evidence="7" id="KW-1185">Reference proteome</keyword>
<dbReference type="SUPFAM" id="SSF55785">
    <property type="entry name" value="PYP-like sensor domain (PAS domain)"/>
    <property type="match status" value="1"/>
</dbReference>
<dbReference type="Gene3D" id="3.30.450.20">
    <property type="entry name" value="PAS domain"/>
    <property type="match status" value="1"/>
</dbReference>
<evidence type="ECO:0000256" key="1">
    <source>
        <dbReference type="SAM" id="Coils"/>
    </source>
</evidence>
<dbReference type="SMART" id="SM00052">
    <property type="entry name" value="EAL"/>
    <property type="match status" value="1"/>
</dbReference>
<comment type="caution">
    <text evidence="6">The sequence shown here is derived from an EMBL/GenBank/DDBJ whole genome shotgun (WGS) entry which is preliminary data.</text>
</comment>
<dbReference type="NCBIfam" id="TIGR00254">
    <property type="entry name" value="GGDEF"/>
    <property type="match status" value="1"/>
</dbReference>
<protein>
    <submittedName>
        <fullName evidence="6">Bifunctional diguanylate cyclase/phosphodiesterase</fullName>
    </submittedName>
</protein>
<dbReference type="PROSITE" id="PS50887">
    <property type="entry name" value="GGDEF"/>
    <property type="match status" value="1"/>
</dbReference>
<feature type="coiled-coil region" evidence="1">
    <location>
        <begin position="511"/>
        <end position="538"/>
    </location>
</feature>
<dbReference type="RefSeq" id="WP_386830896.1">
    <property type="nucleotide sequence ID" value="NZ_JBHUNP010000001.1"/>
</dbReference>
<keyword evidence="2" id="KW-0472">Membrane</keyword>
<dbReference type="CDD" id="cd01948">
    <property type="entry name" value="EAL"/>
    <property type="match status" value="1"/>
</dbReference>
<feature type="domain" description="GGDEF" evidence="5">
    <location>
        <begin position="383"/>
        <end position="516"/>
    </location>
</feature>
<dbReference type="InterPro" id="IPR029787">
    <property type="entry name" value="Nucleotide_cyclase"/>
</dbReference>
<feature type="domain" description="EAL" evidence="4">
    <location>
        <begin position="525"/>
        <end position="775"/>
    </location>
</feature>
<dbReference type="SMART" id="SM00091">
    <property type="entry name" value="PAS"/>
    <property type="match status" value="1"/>
</dbReference>
<dbReference type="PANTHER" id="PTHR44757">
    <property type="entry name" value="DIGUANYLATE CYCLASE DGCP"/>
    <property type="match status" value="1"/>
</dbReference>
<dbReference type="SUPFAM" id="SSF141868">
    <property type="entry name" value="EAL domain-like"/>
    <property type="match status" value="1"/>
</dbReference>
<keyword evidence="2" id="KW-0812">Transmembrane</keyword>
<name>A0ABW5QFE5_9HYPH</name>
<dbReference type="SUPFAM" id="SSF55073">
    <property type="entry name" value="Nucleotide cyclase"/>
    <property type="match status" value="1"/>
</dbReference>
<evidence type="ECO:0000259" key="3">
    <source>
        <dbReference type="PROSITE" id="PS50112"/>
    </source>
</evidence>
<evidence type="ECO:0000259" key="4">
    <source>
        <dbReference type="PROSITE" id="PS50883"/>
    </source>
</evidence>
<sequence length="781" mass="86004">MPIRLLKWLLAATVIIFALASGYVSLVAANRQASLQKISRYDVAWTVGQSVSEFMRLEHRLAAYAIPGSNVPIEEVQLRLDIMFSRLQTFEQTLAPDGPVRSLRLFFESDPEHDATLKEFRKALEAVEVIVFAPDPPGVDDVRDALQTLGPFDARLSNLTAAAAAYSAARVDEDRRELQSLSNLSTGLAAVFISCGFALLVLLVAHNRLLGRAHDRARGLAQQLTATMEDLTVQNARFDAALNNMPQALCTFDARGRLAVFNERFAELVGLGEQLRVGMTIEEVTEVGSPSYRALFARQEALLSSGKTETVIHDGDDRSFALVHAPLPDGGWLATYEDISDRRRAAARIAHMAHHDALTDLPNRILFHEQLSAALEDVRDTGGQIALFFLDFDEFKDVNDTLGHHVGDQLLGTISARLTACAGDELHVSRFGGDEFALFAVQEPGRDYLQLASWLIGQLSRPYEVDGREIKVGVSIGLVECAAEDDVNPREMFRRADLALYKAKADGRGCARRYDQSLDEALRQRKSLEQDLGRALERQQFEVHYQPIVDSATQQPTSYEALLRWRHPELGLVPPGSFIPVAEQSGAIAALGEWVLQQACSEAASWQSGESVAVNLSAMQFHDTLLFDKVASVLRRTGLAPARLELEITESVLLEASDLTLSTLRRLKAMGVRIAMDDFGTGYSSLSSMRSFPFDKIKIDRSFVKDLPGSSDARAIVELIVQLGRQLGMRTTAEGVETHEQAACLRAMSCSELQGYLFDRPAPIADLSSSNRPIIAEAKRA</sequence>
<evidence type="ECO:0000259" key="5">
    <source>
        <dbReference type="PROSITE" id="PS50887"/>
    </source>
</evidence>
<dbReference type="Pfam" id="PF00990">
    <property type="entry name" value="GGDEF"/>
    <property type="match status" value="1"/>
</dbReference>
<dbReference type="SMART" id="SM00267">
    <property type="entry name" value="GGDEF"/>
    <property type="match status" value="1"/>
</dbReference>
<dbReference type="PROSITE" id="PS50112">
    <property type="entry name" value="PAS"/>
    <property type="match status" value="1"/>
</dbReference>
<feature type="transmembrane region" description="Helical" evidence="2">
    <location>
        <begin position="184"/>
        <end position="205"/>
    </location>
</feature>
<dbReference type="EMBL" id="JBHUNP010000001">
    <property type="protein sequence ID" value="MFD2646350.1"/>
    <property type="molecule type" value="Genomic_DNA"/>
</dbReference>
<dbReference type="Gene3D" id="3.20.20.450">
    <property type="entry name" value="EAL domain"/>
    <property type="match status" value="1"/>
</dbReference>
<dbReference type="Gene3D" id="3.30.70.270">
    <property type="match status" value="1"/>
</dbReference>
<dbReference type="InterPro" id="IPR035965">
    <property type="entry name" value="PAS-like_dom_sf"/>
</dbReference>
<dbReference type="NCBIfam" id="TIGR00229">
    <property type="entry name" value="sensory_box"/>
    <property type="match status" value="1"/>
</dbReference>
<dbReference type="InterPro" id="IPR043128">
    <property type="entry name" value="Rev_trsase/Diguanyl_cyclase"/>
</dbReference>
<dbReference type="InterPro" id="IPR001633">
    <property type="entry name" value="EAL_dom"/>
</dbReference>
<dbReference type="Pfam" id="PF00563">
    <property type="entry name" value="EAL"/>
    <property type="match status" value="1"/>
</dbReference>
<dbReference type="PROSITE" id="PS50883">
    <property type="entry name" value="EAL"/>
    <property type="match status" value="1"/>
</dbReference>
<dbReference type="Proteomes" id="UP001597521">
    <property type="component" value="Unassembled WGS sequence"/>
</dbReference>
<dbReference type="Pfam" id="PF12860">
    <property type="entry name" value="PAS_7"/>
    <property type="match status" value="1"/>
</dbReference>
<dbReference type="InterPro" id="IPR000160">
    <property type="entry name" value="GGDEF_dom"/>
</dbReference>
<accession>A0ABW5QFE5</accession>
<feature type="domain" description="PAS" evidence="3">
    <location>
        <begin position="234"/>
        <end position="315"/>
    </location>
</feature>
<dbReference type="InterPro" id="IPR035919">
    <property type="entry name" value="EAL_sf"/>
</dbReference>
<dbReference type="PANTHER" id="PTHR44757:SF2">
    <property type="entry name" value="BIOFILM ARCHITECTURE MAINTENANCE PROTEIN MBAA"/>
    <property type="match status" value="1"/>
</dbReference>
<organism evidence="6 7">
    <name type="scientific">Devosia albogilva</name>
    <dbReference type="NCBI Taxonomy" id="429726"/>
    <lineage>
        <taxon>Bacteria</taxon>
        <taxon>Pseudomonadati</taxon>
        <taxon>Pseudomonadota</taxon>
        <taxon>Alphaproteobacteria</taxon>
        <taxon>Hyphomicrobiales</taxon>
        <taxon>Devosiaceae</taxon>
        <taxon>Devosia</taxon>
    </lineage>
</organism>
<evidence type="ECO:0000256" key="2">
    <source>
        <dbReference type="SAM" id="Phobius"/>
    </source>
</evidence>